<keyword evidence="10 14" id="KW-0503">Monooxygenase</keyword>
<name>A0ABQ5YM81_9BURK</name>
<dbReference type="CDD" id="cd03512">
    <property type="entry name" value="Alkane-hydroxylase"/>
    <property type="match status" value="1"/>
</dbReference>
<dbReference type="RefSeq" id="WP_284279563.1">
    <property type="nucleotide sequence ID" value="NZ_BSOJ01000006.1"/>
</dbReference>
<comment type="subcellular location">
    <subcellularLocation>
        <location evidence="1">Cell inner membrane</location>
        <topology evidence="1">Multi-pass membrane protein</topology>
    </subcellularLocation>
</comment>
<evidence type="ECO:0000256" key="8">
    <source>
        <dbReference type="ARBA" id="ARBA00023002"/>
    </source>
</evidence>
<keyword evidence="3" id="KW-1003">Cell membrane</keyword>
<accession>A0ABQ5YM81</accession>
<feature type="transmembrane region" description="Helical" evidence="12">
    <location>
        <begin position="46"/>
        <end position="65"/>
    </location>
</feature>
<evidence type="ECO:0000256" key="6">
    <source>
        <dbReference type="ARBA" id="ARBA00022723"/>
    </source>
</evidence>
<comment type="caution">
    <text evidence="14">The sequence shown here is derived from an EMBL/GenBank/DDBJ whole genome shotgun (WGS) entry which is preliminary data.</text>
</comment>
<evidence type="ECO:0000256" key="5">
    <source>
        <dbReference type="ARBA" id="ARBA00022692"/>
    </source>
</evidence>
<evidence type="ECO:0000313" key="15">
    <source>
        <dbReference type="Proteomes" id="UP001156664"/>
    </source>
</evidence>
<sequence length="387" mass="43882">MSTPSSALPTQHYVDTKKHLWLLSLVSPFAAPLGPILYLLTGQTLWLWLFLAFFYVGVPLLDVAFGQDRQNPPESAVPALENDPYYRWITYLLVPVIAFGFFFNVIFLATHHLAPLYWLAVAITTGSLLGFGLNLGHEMGHKKRGLDRFLALLTLSLGGYGHFSIEHNRGHHRHVATPEDPATSRMGEHIYEFMLREIPGGFKRAWTLETERLARAALSKWHVSNEMLQTTAMTVILYTALIALFGWPMVPVLAVVAFWGAFQLTSANYIEHYGLLRQKLPNGEYERCAPHHSWNSNHLVSNLIVFQLQRHSDHHANPARSYQSLRDFPDLPSLPSGYFAMFLIAYVPPLWFAVMNPRLVNAVGHQANRINFKPGSQSRLKARYSLL</sequence>
<feature type="transmembrane region" description="Helical" evidence="12">
    <location>
        <begin position="235"/>
        <end position="262"/>
    </location>
</feature>
<feature type="transmembrane region" description="Helical" evidence="12">
    <location>
        <begin position="85"/>
        <end position="110"/>
    </location>
</feature>
<reference evidence="15" key="1">
    <citation type="journal article" date="2019" name="Int. J. Syst. Evol. Microbiol.">
        <title>The Global Catalogue of Microorganisms (GCM) 10K type strain sequencing project: providing services to taxonomists for standard genome sequencing and annotation.</title>
        <authorList>
            <consortium name="The Broad Institute Genomics Platform"/>
            <consortium name="The Broad Institute Genome Sequencing Center for Infectious Disease"/>
            <person name="Wu L."/>
            <person name="Ma J."/>
        </authorList>
    </citation>
    <scope>NUCLEOTIDE SEQUENCE [LARGE SCALE GENOMIC DNA]</scope>
    <source>
        <strain evidence="15">NBRC 105857</strain>
    </source>
</reference>
<dbReference type="InterPro" id="IPR033885">
    <property type="entry name" value="AlkB/XylM"/>
</dbReference>
<evidence type="ECO:0000256" key="11">
    <source>
        <dbReference type="ARBA" id="ARBA00023136"/>
    </source>
</evidence>
<keyword evidence="11 12" id="KW-0472">Membrane</keyword>
<keyword evidence="15" id="KW-1185">Reference proteome</keyword>
<feature type="domain" description="Fatty acid desaturase" evidence="13">
    <location>
        <begin position="116"/>
        <end position="327"/>
    </location>
</feature>
<keyword evidence="4" id="KW-0997">Cell inner membrane</keyword>
<dbReference type="Proteomes" id="UP001156664">
    <property type="component" value="Unassembled WGS sequence"/>
</dbReference>
<keyword evidence="8" id="KW-0560">Oxidoreductase</keyword>
<evidence type="ECO:0000256" key="12">
    <source>
        <dbReference type="SAM" id="Phobius"/>
    </source>
</evidence>
<dbReference type="InterPro" id="IPR005804">
    <property type="entry name" value="FA_desaturase_dom"/>
</dbReference>
<keyword evidence="7 12" id="KW-1133">Transmembrane helix</keyword>
<keyword evidence="9" id="KW-0408">Iron</keyword>
<evidence type="ECO:0000256" key="7">
    <source>
        <dbReference type="ARBA" id="ARBA00022989"/>
    </source>
</evidence>
<organism evidence="14 15">
    <name type="scientific">Limnobacter litoralis</name>
    <dbReference type="NCBI Taxonomy" id="481366"/>
    <lineage>
        <taxon>Bacteria</taxon>
        <taxon>Pseudomonadati</taxon>
        <taxon>Pseudomonadota</taxon>
        <taxon>Betaproteobacteria</taxon>
        <taxon>Burkholderiales</taxon>
        <taxon>Burkholderiaceae</taxon>
        <taxon>Limnobacter</taxon>
    </lineage>
</organism>
<dbReference type="PANTHER" id="PTHR38674:SF1">
    <property type="entry name" value="ALKANE 1-MONOOXYGENASE 1"/>
    <property type="match status" value="1"/>
</dbReference>
<gene>
    <name evidence="14" type="ORF">GCM10007875_03150</name>
</gene>
<feature type="transmembrane region" description="Helical" evidence="12">
    <location>
        <begin position="116"/>
        <end position="136"/>
    </location>
</feature>
<evidence type="ECO:0000256" key="4">
    <source>
        <dbReference type="ARBA" id="ARBA00022519"/>
    </source>
</evidence>
<evidence type="ECO:0000313" key="14">
    <source>
        <dbReference type="EMBL" id="GLR25227.1"/>
    </source>
</evidence>
<protein>
    <submittedName>
        <fullName evidence="14">Alkane monooxygenase</fullName>
    </submittedName>
</protein>
<evidence type="ECO:0000256" key="1">
    <source>
        <dbReference type="ARBA" id="ARBA00004429"/>
    </source>
</evidence>
<evidence type="ECO:0000256" key="2">
    <source>
        <dbReference type="ARBA" id="ARBA00010823"/>
    </source>
</evidence>
<evidence type="ECO:0000256" key="10">
    <source>
        <dbReference type="ARBA" id="ARBA00023033"/>
    </source>
</evidence>
<keyword evidence="6" id="KW-0479">Metal-binding</keyword>
<feature type="transmembrane region" description="Helical" evidence="12">
    <location>
        <begin position="20"/>
        <end position="40"/>
    </location>
</feature>
<keyword evidence="5 12" id="KW-0812">Transmembrane</keyword>
<feature type="transmembrane region" description="Helical" evidence="12">
    <location>
        <begin position="336"/>
        <end position="354"/>
    </location>
</feature>
<dbReference type="PANTHER" id="PTHR38674">
    <property type="entry name" value="ALKANE 1-MONOOXYGENASE 1"/>
    <property type="match status" value="1"/>
</dbReference>
<evidence type="ECO:0000256" key="9">
    <source>
        <dbReference type="ARBA" id="ARBA00023004"/>
    </source>
</evidence>
<comment type="similarity">
    <text evidence="2">Belongs to the fatty acid desaturase type 1 family. AlkB subfamily.</text>
</comment>
<dbReference type="Pfam" id="PF00487">
    <property type="entry name" value="FA_desaturase"/>
    <property type="match status" value="1"/>
</dbReference>
<proteinExistence type="inferred from homology"/>
<evidence type="ECO:0000259" key="13">
    <source>
        <dbReference type="Pfam" id="PF00487"/>
    </source>
</evidence>
<evidence type="ECO:0000256" key="3">
    <source>
        <dbReference type="ARBA" id="ARBA00022475"/>
    </source>
</evidence>
<dbReference type="EMBL" id="BSOJ01000006">
    <property type="protein sequence ID" value="GLR25227.1"/>
    <property type="molecule type" value="Genomic_DNA"/>
</dbReference>
<dbReference type="GO" id="GO:0004497">
    <property type="term" value="F:monooxygenase activity"/>
    <property type="evidence" value="ECO:0007669"/>
    <property type="project" value="UniProtKB-KW"/>
</dbReference>